<accession>A0A8B6FTZ7</accession>
<evidence type="ECO:0000313" key="1">
    <source>
        <dbReference type="EMBL" id="VDI55401.1"/>
    </source>
</evidence>
<dbReference type="Proteomes" id="UP000596742">
    <property type="component" value="Unassembled WGS sequence"/>
</dbReference>
<sequence>MYTTDADTDYWETVDELSEIVLKYKSSYDIIIAGDMNASIARDKPNTKDKIFLDFIQEHCLYTPNGLCDVNTYFHPSGTCSTQIDYIIESTPGHRFNQFEVDPSCPMCKQGPEDRTHFLVLCKHLTTVRQPFMDALKIVKVEDYAMPYIARNTTLEYHYK</sequence>
<name>A0A8B6FTZ7_MYTGA</name>
<dbReference type="OrthoDB" id="6184830at2759"/>
<dbReference type="Gene3D" id="3.60.10.10">
    <property type="entry name" value="Endonuclease/exonuclease/phosphatase"/>
    <property type="match status" value="1"/>
</dbReference>
<dbReference type="AlphaFoldDB" id="A0A8B6FTZ7"/>
<comment type="caution">
    <text evidence="1">The sequence shown here is derived from an EMBL/GenBank/DDBJ whole genome shotgun (WGS) entry which is preliminary data.</text>
</comment>
<gene>
    <name evidence="1" type="ORF">MGAL_10B064049</name>
</gene>
<evidence type="ECO:0000313" key="2">
    <source>
        <dbReference type="Proteomes" id="UP000596742"/>
    </source>
</evidence>
<keyword evidence="2" id="KW-1185">Reference proteome</keyword>
<evidence type="ECO:0008006" key="3">
    <source>
        <dbReference type="Google" id="ProtNLM"/>
    </source>
</evidence>
<dbReference type="SUPFAM" id="SSF56219">
    <property type="entry name" value="DNase I-like"/>
    <property type="match status" value="1"/>
</dbReference>
<organism evidence="1 2">
    <name type="scientific">Mytilus galloprovincialis</name>
    <name type="common">Mediterranean mussel</name>
    <dbReference type="NCBI Taxonomy" id="29158"/>
    <lineage>
        <taxon>Eukaryota</taxon>
        <taxon>Metazoa</taxon>
        <taxon>Spiralia</taxon>
        <taxon>Lophotrochozoa</taxon>
        <taxon>Mollusca</taxon>
        <taxon>Bivalvia</taxon>
        <taxon>Autobranchia</taxon>
        <taxon>Pteriomorphia</taxon>
        <taxon>Mytilida</taxon>
        <taxon>Mytiloidea</taxon>
        <taxon>Mytilidae</taxon>
        <taxon>Mytilinae</taxon>
        <taxon>Mytilus</taxon>
    </lineage>
</organism>
<dbReference type="EMBL" id="UYJE01007504">
    <property type="protein sequence ID" value="VDI55401.1"/>
    <property type="molecule type" value="Genomic_DNA"/>
</dbReference>
<protein>
    <recommendedName>
        <fullName evidence="3">Endonuclease/exonuclease/phosphatase domain-containing protein</fullName>
    </recommendedName>
</protein>
<dbReference type="InterPro" id="IPR036691">
    <property type="entry name" value="Endo/exonu/phosph_ase_sf"/>
</dbReference>
<reference evidence="1" key="1">
    <citation type="submission" date="2018-11" db="EMBL/GenBank/DDBJ databases">
        <authorList>
            <person name="Alioto T."/>
            <person name="Alioto T."/>
        </authorList>
    </citation>
    <scope>NUCLEOTIDE SEQUENCE</scope>
</reference>
<proteinExistence type="predicted"/>